<feature type="compositionally biased region" description="Polar residues" evidence="2">
    <location>
        <begin position="789"/>
        <end position="798"/>
    </location>
</feature>
<feature type="region of interest" description="Disordered" evidence="2">
    <location>
        <begin position="64"/>
        <end position="131"/>
    </location>
</feature>
<feature type="compositionally biased region" description="Basic and acidic residues" evidence="2">
    <location>
        <begin position="777"/>
        <end position="788"/>
    </location>
</feature>
<gene>
    <name evidence="4" type="primary">LOC116942388</name>
</gene>
<dbReference type="KEGG" id="pmrn:116942388"/>
<accession>A0AAJ7WUC6</accession>
<feature type="region of interest" description="Disordered" evidence="2">
    <location>
        <begin position="153"/>
        <end position="257"/>
    </location>
</feature>
<feature type="compositionally biased region" description="Basic residues" evidence="2">
    <location>
        <begin position="76"/>
        <end position="89"/>
    </location>
</feature>
<dbReference type="GeneID" id="116942388"/>
<feature type="compositionally biased region" description="Basic residues" evidence="2">
    <location>
        <begin position="246"/>
        <end position="256"/>
    </location>
</feature>
<feature type="compositionally biased region" description="Basic and acidic residues" evidence="2">
    <location>
        <begin position="818"/>
        <end position="831"/>
    </location>
</feature>
<protein>
    <submittedName>
        <fullName evidence="4">Lysine-specific demethylase 9-like isoform X1</fullName>
    </submittedName>
</protein>
<feature type="compositionally biased region" description="Low complexity" evidence="2">
    <location>
        <begin position="117"/>
        <end position="131"/>
    </location>
</feature>
<feature type="compositionally biased region" description="Basic residues" evidence="2">
    <location>
        <begin position="220"/>
        <end position="236"/>
    </location>
</feature>
<comment type="similarity">
    <text evidence="1">Belongs to the round spermatid basic protein 1 family.</text>
</comment>
<sequence>MAQVSCGGVRVSVAAAAATAAVAAAGGQGHGGGVGSVGSGAAGGGGGGVNSGGGVSIGGGGSGGGGGVAPSALGPAKRKRAHHDYKKLSKAGYLDNNNSSSGGGGSSNSSSSGGGSSSNNNNNNANNNNSSSSNGALLTAVAAAAAASAEADAGGATGPLGAIKQQQQQKAKRKREATEKPHRVVKDGGGDPPPPPRPQHKLKGELRGEKKPSPMLEEHHHHHHKKAKKKKKKKHRDGQEDEEERRKHKRPKRYHRGVQTMCSGLEFREALINNSNNNSSSSIVPQIPEADVRTLPDRQGPQPTVPVKEEPKGVPGQCSTPVKKENCPNEGKPARAGELLNSFPPFCTNRDQLIRKQQQQQHRVPDTSPEFARFVYSESQPNGGASVLHAYWHELERLSPAALERFAREFTSLAFKEEKQGCARYAIAIVHGAAAYLPDFLDYFAFSFPSTSVKVEVLGKKDIETTTMESFSTQVQRTYCNGTYRAGAMRQISLVGVVDEEVGDYFPEFLDMLEESPFLKLTLPWGSISSLRLESRMESDDGPILWVRPGEQMIPTADMPKSPCKKRRSEVKNLHYLPRLSEPREVLFEDRTRAHADHIGQGFDRQTTAAVGVLKAVRFGERDDEARVTKDVVAFHAGDFVEVVQRLQLDLHEPPMSQCVQWVDDAKLNLMRRDGIRYARVQLCHNDIYFIPRNVVHQFRTVSAVCSLAWHVRLRQYHPESEHANVGESASAAAAASNSNSAEVANSKEVKTESTGEAAEPSEKRRPGGAEGPPAESGRKGKASEKTQQHSSSGNTLPGNFAPVRSCESGSNGFRPDPTSERKASGERMEVTSEAAALATTSKGAKGGGGSTGGPSGGGGGGGIGVASRPPVEEPSVNVGVSVPEMGAALGSHAVRETLAEQQPQPSVLAACDA</sequence>
<evidence type="ECO:0000256" key="1">
    <source>
        <dbReference type="ARBA" id="ARBA00010560"/>
    </source>
</evidence>
<feature type="compositionally biased region" description="Gly residues" evidence="2">
    <location>
        <begin position="101"/>
        <end position="116"/>
    </location>
</feature>
<proteinExistence type="inferred from homology"/>
<keyword evidence="3" id="KW-1185">Reference proteome</keyword>
<feature type="compositionally biased region" description="Basic and acidic residues" evidence="2">
    <location>
        <begin position="176"/>
        <end position="189"/>
    </location>
</feature>
<dbReference type="PANTHER" id="PTHR13354:SF11">
    <property type="entry name" value="LYSINE-SPECIFIC DEMETHYLASE 9"/>
    <property type="match status" value="1"/>
</dbReference>
<dbReference type="GO" id="GO:0005634">
    <property type="term" value="C:nucleus"/>
    <property type="evidence" value="ECO:0007669"/>
    <property type="project" value="InterPro"/>
</dbReference>
<evidence type="ECO:0000256" key="2">
    <source>
        <dbReference type="SAM" id="MobiDB-lite"/>
    </source>
</evidence>
<dbReference type="AlphaFoldDB" id="A0AAJ7WUC6"/>
<dbReference type="Proteomes" id="UP001318040">
    <property type="component" value="Chromosome 14"/>
</dbReference>
<feature type="compositionally biased region" description="Gly residues" evidence="2">
    <location>
        <begin position="845"/>
        <end position="865"/>
    </location>
</feature>
<dbReference type="RefSeq" id="XP_032810127.1">
    <property type="nucleotide sequence ID" value="XM_032954236.1"/>
</dbReference>
<feature type="region of interest" description="Disordered" evidence="2">
    <location>
        <begin position="725"/>
        <end position="878"/>
    </location>
</feature>
<evidence type="ECO:0000313" key="4">
    <source>
        <dbReference type="RefSeq" id="XP_032810127.1"/>
    </source>
</evidence>
<name>A0AAJ7WUC6_PETMA</name>
<organism evidence="3 4">
    <name type="scientific">Petromyzon marinus</name>
    <name type="common">Sea lamprey</name>
    <dbReference type="NCBI Taxonomy" id="7757"/>
    <lineage>
        <taxon>Eukaryota</taxon>
        <taxon>Metazoa</taxon>
        <taxon>Chordata</taxon>
        <taxon>Craniata</taxon>
        <taxon>Vertebrata</taxon>
        <taxon>Cyclostomata</taxon>
        <taxon>Hyperoartia</taxon>
        <taxon>Petromyzontiformes</taxon>
        <taxon>Petromyzontidae</taxon>
        <taxon>Petromyzon</taxon>
    </lineage>
</organism>
<reference evidence="4" key="1">
    <citation type="submission" date="2025-08" db="UniProtKB">
        <authorList>
            <consortium name="RefSeq"/>
        </authorList>
    </citation>
    <scope>IDENTIFICATION</scope>
    <source>
        <tissue evidence="4">Sperm</tissue>
    </source>
</reference>
<dbReference type="PANTHER" id="PTHR13354">
    <property type="entry name" value="ROUND SPERMATID BASIC PROTEIN 1"/>
    <property type="match status" value="1"/>
</dbReference>
<feature type="compositionally biased region" description="Basic and acidic residues" evidence="2">
    <location>
        <begin position="202"/>
        <end position="219"/>
    </location>
</feature>
<feature type="region of interest" description="Disordered" evidence="2">
    <location>
        <begin position="295"/>
        <end position="330"/>
    </location>
</feature>
<dbReference type="InterPro" id="IPR026306">
    <property type="entry name" value="RSBN1/Dpy-2/CEP530"/>
</dbReference>
<evidence type="ECO:0000313" key="3">
    <source>
        <dbReference type="Proteomes" id="UP001318040"/>
    </source>
</evidence>
<feature type="compositionally biased region" description="Low complexity" evidence="2">
    <location>
        <begin position="835"/>
        <end position="844"/>
    </location>
</feature>
<feature type="compositionally biased region" description="Low complexity" evidence="2">
    <location>
        <begin position="726"/>
        <end position="745"/>
    </location>
</feature>